<protein>
    <submittedName>
        <fullName evidence="2">Uncharacterized protein</fullName>
    </submittedName>
</protein>
<dbReference type="Proteomes" id="UP000240542">
    <property type="component" value="Unassembled WGS sequence"/>
</dbReference>
<feature type="transmembrane region" description="Helical" evidence="1">
    <location>
        <begin position="12"/>
        <end position="29"/>
    </location>
</feature>
<evidence type="ECO:0000313" key="3">
    <source>
        <dbReference type="Proteomes" id="UP000240542"/>
    </source>
</evidence>
<dbReference type="EMBL" id="PYGA01000010">
    <property type="protein sequence ID" value="PSK96751.1"/>
    <property type="molecule type" value="Genomic_DNA"/>
</dbReference>
<accession>A0A2P8DHR5</accession>
<reference evidence="2 3" key="1">
    <citation type="submission" date="2018-03" db="EMBL/GenBank/DDBJ databases">
        <title>Genomic Encyclopedia of Archaeal and Bacterial Type Strains, Phase II (KMG-II): from individual species to whole genera.</title>
        <authorList>
            <person name="Goeker M."/>
        </authorList>
    </citation>
    <scope>NUCLEOTIDE SEQUENCE [LARGE SCALE GENOMIC DNA]</scope>
    <source>
        <strain evidence="2 3">DSM 45312</strain>
    </source>
</reference>
<evidence type="ECO:0000256" key="1">
    <source>
        <dbReference type="SAM" id="Phobius"/>
    </source>
</evidence>
<feature type="transmembrane region" description="Helical" evidence="1">
    <location>
        <begin position="102"/>
        <end position="124"/>
    </location>
</feature>
<keyword evidence="1" id="KW-1133">Transmembrane helix</keyword>
<dbReference type="AlphaFoldDB" id="A0A2P8DHR5"/>
<feature type="transmembrane region" description="Helical" evidence="1">
    <location>
        <begin position="49"/>
        <end position="70"/>
    </location>
</feature>
<name>A0A2P8DHR5_9ACTN</name>
<keyword evidence="1" id="KW-0812">Transmembrane</keyword>
<keyword evidence="1" id="KW-0472">Membrane</keyword>
<evidence type="ECO:0000313" key="2">
    <source>
        <dbReference type="EMBL" id="PSK96751.1"/>
    </source>
</evidence>
<feature type="transmembrane region" description="Helical" evidence="1">
    <location>
        <begin position="77"/>
        <end position="96"/>
    </location>
</feature>
<dbReference type="RefSeq" id="WP_106583650.1">
    <property type="nucleotide sequence ID" value="NZ_PYGA01000010.1"/>
</dbReference>
<dbReference type="OrthoDB" id="3430396at2"/>
<gene>
    <name evidence="2" type="ORF">CLV63_11048</name>
</gene>
<comment type="caution">
    <text evidence="2">The sequence shown here is derived from an EMBL/GenBank/DDBJ whole genome shotgun (WGS) entry which is preliminary data.</text>
</comment>
<sequence length="129" mass="13765">MQETRSTVAARYLWALRIAAVLQTAALAWEFFTAGRLVSADMTVLPLHSWGAIGLHIASGIQVLAAVALWRPGGGPLWPAVVSAVAFALSFLQASFGSSGNLAAHVPLALTLVVLVVWVLSWSWTRRTT</sequence>
<proteinExistence type="predicted"/>
<organism evidence="2 3">
    <name type="scientific">Murinocardiopsis flavida</name>
    <dbReference type="NCBI Taxonomy" id="645275"/>
    <lineage>
        <taxon>Bacteria</taxon>
        <taxon>Bacillati</taxon>
        <taxon>Actinomycetota</taxon>
        <taxon>Actinomycetes</taxon>
        <taxon>Streptosporangiales</taxon>
        <taxon>Nocardiopsidaceae</taxon>
        <taxon>Murinocardiopsis</taxon>
    </lineage>
</organism>
<keyword evidence="3" id="KW-1185">Reference proteome</keyword>